<dbReference type="AlphaFoldDB" id="A0AAN6D9M2"/>
<organism evidence="1 2">
    <name type="scientific">Ogataea haglerorum</name>
    <dbReference type="NCBI Taxonomy" id="1937702"/>
    <lineage>
        <taxon>Eukaryota</taxon>
        <taxon>Fungi</taxon>
        <taxon>Dikarya</taxon>
        <taxon>Ascomycota</taxon>
        <taxon>Saccharomycotina</taxon>
        <taxon>Pichiomycetes</taxon>
        <taxon>Pichiales</taxon>
        <taxon>Pichiaceae</taxon>
        <taxon>Ogataea</taxon>
    </lineage>
</organism>
<sequence>MPLSLSAQNFLDVFAPSPTNVSSLEQEDPSSNSSQILDWIAEVLDTQSLDWGEPPLRVRNSLRNIGTGNEVLFDGLMRLLRFYLNNQGRQLAQSMAESSQRISNVPGLFEWIVSARQKSIYFASLAALVAEQVRLVTRCINAIFQATAMDPVVFLGLREWYDNGLFSEQGLISHEQLVETAEILNQIELGDELTQMVIELFKDRIKLHVQAKCSRVWSRPVLQDLSNWTHQILVPKLGDILPGRLSGFHVCSSRASCLHVDSGAKCSTGEHIYPFVKEEATSCWREYHRHHQVLHFNRPFVSDNRPSWRLAG</sequence>
<proteinExistence type="predicted"/>
<accession>A0AAN6D9M2</accession>
<name>A0AAN6D9M2_9ASCO</name>
<comment type="caution">
    <text evidence="1">The sequence shown here is derived from an EMBL/GenBank/DDBJ whole genome shotgun (WGS) entry which is preliminary data.</text>
</comment>
<dbReference type="Proteomes" id="UP000738402">
    <property type="component" value="Unassembled WGS sequence"/>
</dbReference>
<evidence type="ECO:0000313" key="1">
    <source>
        <dbReference type="EMBL" id="KAG7729357.1"/>
    </source>
</evidence>
<gene>
    <name evidence="1" type="ORF">KL933_001583</name>
</gene>
<dbReference type="EMBL" id="JAHLUH010000003">
    <property type="protein sequence ID" value="KAG7729357.1"/>
    <property type="molecule type" value="Genomic_DNA"/>
</dbReference>
<evidence type="ECO:0000313" key="2">
    <source>
        <dbReference type="Proteomes" id="UP000738402"/>
    </source>
</evidence>
<protein>
    <submittedName>
        <fullName evidence="1">Uncharacterized protein</fullName>
    </submittedName>
</protein>
<reference evidence="1" key="1">
    <citation type="journal article" date="2021" name="G3 (Bethesda)">
        <title>Genomic diversity, chromosomal rearrangements, and interspecies hybridization in the ogataea polymorpha species complex.</title>
        <authorList>
            <person name="Hanson S.J."/>
            <person name="Cinneide E.O."/>
            <person name="Salzberg L.I."/>
            <person name="Wolfe K.H."/>
            <person name="McGowan J."/>
            <person name="Fitzpatrick D.A."/>
            <person name="Matlin K."/>
        </authorList>
    </citation>
    <scope>NUCLEOTIDE SEQUENCE</scope>
    <source>
        <strain evidence="1">83-405-1</strain>
    </source>
</reference>